<dbReference type="SUPFAM" id="SSF53738">
    <property type="entry name" value="Phosphoglucomutase, first 3 domains"/>
    <property type="match status" value="2"/>
</dbReference>
<evidence type="ECO:0000256" key="2">
    <source>
        <dbReference type="ARBA" id="ARBA00010231"/>
    </source>
</evidence>
<name>D5X9C2_THEPJ</name>
<dbReference type="Proteomes" id="UP000002377">
    <property type="component" value="Chromosome"/>
</dbReference>
<feature type="domain" description="Nucleotidyl transferase" evidence="3">
    <location>
        <begin position="2"/>
        <end position="231"/>
    </location>
</feature>
<dbReference type="Gene3D" id="3.30.310.50">
    <property type="entry name" value="Alpha-D-phosphohexomutase, C-terminal domain"/>
    <property type="match status" value="1"/>
</dbReference>
<dbReference type="InterPro" id="IPR005835">
    <property type="entry name" value="NTP_transferase_dom"/>
</dbReference>
<dbReference type="KEGG" id="tjr:TherJR_2183"/>
<evidence type="ECO:0000256" key="1">
    <source>
        <dbReference type="ARBA" id="ARBA00007274"/>
    </source>
</evidence>
<accession>D5X9C2</accession>
<dbReference type="HOGENOM" id="CLU_017652_1_0_9"/>
<dbReference type="RefSeq" id="WP_013121026.1">
    <property type="nucleotide sequence ID" value="NC_014152.1"/>
</dbReference>
<dbReference type="InterPro" id="IPR056729">
    <property type="entry name" value="GMPPB_C"/>
</dbReference>
<evidence type="ECO:0000313" key="6">
    <source>
        <dbReference type="EMBL" id="ADG83026.1"/>
    </source>
</evidence>
<proteinExistence type="inferred from homology"/>
<dbReference type="Gene3D" id="3.40.120.10">
    <property type="entry name" value="Alpha-D-Glucose-1,6-Bisphosphate, subunit A, domain 3"/>
    <property type="match status" value="3"/>
</dbReference>
<feature type="domain" description="Mannose-1-phosphate guanyltransferase C-terminal" evidence="5">
    <location>
        <begin position="267"/>
        <end position="368"/>
    </location>
</feature>
<dbReference type="eggNOG" id="COG1109">
    <property type="taxonomic scope" value="Bacteria"/>
</dbReference>
<dbReference type="STRING" id="635013.TherJR_2183"/>
<dbReference type="Gene3D" id="3.90.550.10">
    <property type="entry name" value="Spore Coat Polysaccharide Biosynthesis Protein SpsA, Chain A"/>
    <property type="match status" value="1"/>
</dbReference>
<dbReference type="AlphaFoldDB" id="D5X9C2"/>
<dbReference type="GO" id="GO:0016868">
    <property type="term" value="F:intramolecular phosphotransferase activity"/>
    <property type="evidence" value="ECO:0007669"/>
    <property type="project" value="InterPro"/>
</dbReference>
<dbReference type="EMBL" id="CP002028">
    <property type="protein sequence ID" value="ADG83026.1"/>
    <property type="molecule type" value="Genomic_DNA"/>
</dbReference>
<evidence type="ECO:0000259" key="3">
    <source>
        <dbReference type="Pfam" id="PF00483"/>
    </source>
</evidence>
<dbReference type="PANTHER" id="PTHR22572">
    <property type="entry name" value="SUGAR-1-PHOSPHATE GUANYL TRANSFERASE"/>
    <property type="match status" value="1"/>
</dbReference>
<dbReference type="SUPFAM" id="SSF51161">
    <property type="entry name" value="Trimeric LpxA-like enzymes"/>
    <property type="match status" value="1"/>
</dbReference>
<dbReference type="InterPro" id="IPR016055">
    <property type="entry name" value="A-D-PHexomutase_a/b/a-I/II/III"/>
</dbReference>
<dbReference type="InterPro" id="IPR050486">
    <property type="entry name" value="Mannose-1P_guanyltransferase"/>
</dbReference>
<dbReference type="GO" id="GO:0016740">
    <property type="term" value="F:transferase activity"/>
    <property type="evidence" value="ECO:0007669"/>
    <property type="project" value="UniProtKB-KW"/>
</dbReference>
<keyword evidence="6" id="KW-0808">Transferase</keyword>
<evidence type="ECO:0000259" key="5">
    <source>
        <dbReference type="Pfam" id="PF25087"/>
    </source>
</evidence>
<dbReference type="SUPFAM" id="SSF53448">
    <property type="entry name" value="Nucleotide-diphospho-sugar transferases"/>
    <property type="match status" value="1"/>
</dbReference>
<evidence type="ECO:0000259" key="4">
    <source>
        <dbReference type="Pfam" id="PF02878"/>
    </source>
</evidence>
<protein>
    <submittedName>
        <fullName evidence="6">Nucleotidyl transferase</fullName>
    </submittedName>
</protein>
<organism evidence="6 7">
    <name type="scientific">Thermincola potens (strain JR)</name>
    <dbReference type="NCBI Taxonomy" id="635013"/>
    <lineage>
        <taxon>Bacteria</taxon>
        <taxon>Bacillati</taxon>
        <taxon>Bacillota</taxon>
        <taxon>Clostridia</taxon>
        <taxon>Eubacteriales</taxon>
        <taxon>Thermincolaceae</taxon>
        <taxon>Thermincola</taxon>
    </lineage>
</organism>
<keyword evidence="7" id="KW-1185">Reference proteome</keyword>
<reference evidence="6 7" key="1">
    <citation type="submission" date="2010-05" db="EMBL/GenBank/DDBJ databases">
        <title>Complete sequence of Thermincola sp. JR.</title>
        <authorList>
            <consortium name="US DOE Joint Genome Institute"/>
            <person name="Lucas S."/>
            <person name="Copeland A."/>
            <person name="Lapidus A."/>
            <person name="Cheng J.-F."/>
            <person name="Bruce D."/>
            <person name="Goodwin L."/>
            <person name="Pitluck S."/>
            <person name="Chertkov O."/>
            <person name="Detter J.C."/>
            <person name="Han C."/>
            <person name="Tapia R."/>
            <person name="Land M."/>
            <person name="Hauser L."/>
            <person name="Kyrpides N."/>
            <person name="Mikhailova N."/>
            <person name="Hazen T.C."/>
            <person name="Woyke T."/>
        </authorList>
    </citation>
    <scope>NUCLEOTIDE SEQUENCE [LARGE SCALE GENOMIC DNA]</scope>
    <source>
        <strain evidence="6 7">JR</strain>
    </source>
</reference>
<dbReference type="CDD" id="cd04181">
    <property type="entry name" value="NTP_transferase"/>
    <property type="match status" value="1"/>
</dbReference>
<dbReference type="GO" id="GO:0005975">
    <property type="term" value="P:carbohydrate metabolic process"/>
    <property type="evidence" value="ECO:0007669"/>
    <property type="project" value="InterPro"/>
</dbReference>
<dbReference type="Pfam" id="PF25087">
    <property type="entry name" value="GMPPB_C"/>
    <property type="match status" value="1"/>
</dbReference>
<gene>
    <name evidence="6" type="ordered locus">TherJR_2183</name>
</gene>
<dbReference type="InterPro" id="IPR036900">
    <property type="entry name" value="A-D-PHexomutase_C_sf"/>
</dbReference>
<comment type="similarity">
    <text evidence="2">Belongs to the phosphohexose mutase family.</text>
</comment>
<dbReference type="Pfam" id="PF00483">
    <property type="entry name" value="NTP_transferase"/>
    <property type="match status" value="1"/>
</dbReference>
<dbReference type="SUPFAM" id="SSF55957">
    <property type="entry name" value="Phosphoglucomutase, C-terminal domain"/>
    <property type="match status" value="1"/>
</dbReference>
<comment type="similarity">
    <text evidence="1">Belongs to the transferase hexapeptide repeat family.</text>
</comment>
<dbReference type="InterPro" id="IPR029044">
    <property type="entry name" value="Nucleotide-diphossugar_trans"/>
</dbReference>
<feature type="domain" description="Alpha-D-phosphohexomutase alpha/beta/alpha" evidence="4">
    <location>
        <begin position="383"/>
        <end position="515"/>
    </location>
</feature>
<dbReference type="InterPro" id="IPR011004">
    <property type="entry name" value="Trimer_LpxA-like_sf"/>
</dbReference>
<dbReference type="Pfam" id="PF02878">
    <property type="entry name" value="PGM_PMM_I"/>
    <property type="match status" value="1"/>
</dbReference>
<dbReference type="eggNOG" id="COG1208">
    <property type="taxonomic scope" value="Bacteria"/>
</dbReference>
<evidence type="ECO:0000313" key="7">
    <source>
        <dbReference type="Proteomes" id="UP000002377"/>
    </source>
</evidence>
<dbReference type="Gene3D" id="2.160.10.10">
    <property type="entry name" value="Hexapeptide repeat proteins"/>
    <property type="match status" value="1"/>
</dbReference>
<dbReference type="InterPro" id="IPR005844">
    <property type="entry name" value="A-D-PHexomutase_a/b/a-I"/>
</dbReference>
<sequence length="806" mass="90756">MKAVIMAGGQGSRLRPLTCNKPKPMVPVLNKPVMEYAIELLRKHGITEIAVTLQYLPDKIKEYFGDGSRYGVQLHYFEETIPLGTAGSVRNAAEFLDETFLVISGDGITDYDLTKAVAYHKEKKGIVTLVLAKVANPLEYGVVMCDDSGKIIRFLEKPSWGEVFSDTVNTGIYVIEPEIFNYFDKDIFFDFSKDLFPLLMEKGRELYGYIATGYWSDIGSLEQYRQTHFDLLDGLVNVPLKVRMVEDGLWIGENTEIHPGVKFTGRPVYIGDNCYIDQDVELGEYTIIGNNNTIRNKASIKRSILWDYNYIDQNVELRGAVVCHHNRVQSNTSVFEGAVIGDDCFLGNRVMIKPQVKLWPEKIVEDNSVVNTSLIWSDVYRRNLFAYNGISGIVNVEVTPDMAVKLALAYGASIPVNTRVVVGSDYHSASQVMKKAIKAGLLAAGITVHDIGICRTPVSRFAVKQLAAKGGLHIRMLPPVANHKILIEILDENGINIGKDVERKIENAFYQEDFRRAIPRQLGEIRYMTGLCDGYIDTMLQSVAVEQIRARRYKVLLAYDSKNTNCSLPEVLEKLGCRLTTVHFEDYSPESLSSLVLQNSMDLAIYLNSNADLAVFISDDGQVITDENLLCLWTYIVFKSGQSRMLGVPITAPSIIERIAEQYNGEIVRTRANPRAMMEVTKDSLFQPYFDGVYMGIKLIEFLAMQNKKLSEVLRAIPQPHLHKQLVQCPWGAKGTVMRRLIEEIKGEQVELIDGIKIYHKNGWALILPDHEEPVFRVLSEANNDKTAEEIAATYAHKIENYRSAI</sequence>